<dbReference type="Proteomes" id="UP001161017">
    <property type="component" value="Unassembled WGS sequence"/>
</dbReference>
<feature type="compositionally biased region" description="Polar residues" evidence="1">
    <location>
        <begin position="840"/>
        <end position="855"/>
    </location>
</feature>
<feature type="compositionally biased region" description="Polar residues" evidence="1">
    <location>
        <begin position="606"/>
        <end position="616"/>
    </location>
</feature>
<feature type="compositionally biased region" description="Basic and acidic residues" evidence="1">
    <location>
        <begin position="40"/>
        <end position="50"/>
    </location>
</feature>
<keyword evidence="3" id="KW-1185">Reference proteome</keyword>
<dbReference type="EMBL" id="JAPUFD010000021">
    <property type="protein sequence ID" value="MDI1492852.1"/>
    <property type="molecule type" value="Genomic_DNA"/>
</dbReference>
<feature type="compositionally biased region" description="Low complexity" evidence="1">
    <location>
        <begin position="1116"/>
        <end position="1125"/>
    </location>
</feature>
<feature type="compositionally biased region" description="Polar residues" evidence="1">
    <location>
        <begin position="260"/>
        <end position="269"/>
    </location>
</feature>
<gene>
    <name evidence="2" type="ORF">OHK93_004635</name>
</gene>
<feature type="compositionally biased region" description="Low complexity" evidence="1">
    <location>
        <begin position="865"/>
        <end position="888"/>
    </location>
</feature>
<proteinExistence type="predicted"/>
<sequence length="1202" mass="130172">MDVVESSMPKGMKPDHEKTLAQEPRHQRDFSGETLTEPSKVSEPRSKKEGQIANTPNLSSCEPHRSYQYIRSIKPKKCVNVKTRFGHRNGCLLCMFHVDHDGTSKPKPQDHANEVDMTVIEPQKLEEGPLEPEHTPQEPEVETSAKDEPDTKAPQEVKSSDSEDSAKEEPDAEAPREVKSPNIEGLAKEMTPPNNHDGDESLEMAPVIDSQSPVMSPQPGKSAEDTATKAQTENATSEDGKAVDGQTNQIEDFTAPGLQLHTSLASTSHPTEDATAESGNQTTLDDCKLIDDTGSIEEELSSAEGEEKHTSPSEQNDVVTQELPADAPIQIEGQKDENDTEAIKKNANETSAIAQEHLAPAEEGTGLGHVFPFLNPEHNPEPLENPHESNTDAEEQNATVIPEPSADGPVQTEEVQTEEGNDEDGAKADMTKADEANAVAPESFIPEEEGTGLGHVFPFENPNYEPESLENPHDAETHNMEQKEVVTSEHPADVPVRTKEQKDENSTLERNMSVLAKVNKKKAEDARAVALASFAPEEEGTGLGHVFPFLNPNWAPESLESPHDAEVATKEDEETSKLNSAASLETNNQGTLDGVPDKGNDESVSKDASNNETSTDGPAIEKKHGHQNAPPDYEKNDNVEEVIPSIDEEEQKPIEALESNVHDVASEVQTPAQIQESEDAPKEPTSKPDTDSAPGEAKVNVEEEINGESHVPNGGIDAPITKAVSRDPGLHRVLPFRTKSEIAGTTAADTATDHTNPGEGSEQSDGENASPEAENAQLDENDSKEVEEMNEADPMSPSESSQPVKNLLAPEEHGPEPEHTSVDSIENKQHRQPSQEEDTQSPTEQLQESSATQPQEVIETISLGEPNEPALAVEVVAPESSSGSSEYESFNEDDDTNGEGNLISQAVSNLRHETLNDRLIDRLVEDPVRVGEIIAASAQTEEEEELKGSEKLSSVPEDLALSDEDSIPKLKPSEPVTCIKKDETINKPRLANEGDKQKPAAGDHSQRDMLQDRLGSSLAEDPIEVSEMIPAGPGEVGTADLLVPSIQAVTNDDALPTMISAALDDTAEAINPEDDIQGHQQPAPGIVLKVEDEPRAKLTEISSPPLDTEAPIKLDTTTPTVPTPTKSQQRRAQAKRAKERKAAERAATASHNDEGAPTASTMPDNSEKNKFGKTNMTKRQIKRARQTRAKQRKMEEEKSSAQ</sequence>
<feature type="region of interest" description="Disordered" evidence="1">
    <location>
        <begin position="125"/>
        <end position="507"/>
    </location>
</feature>
<feature type="compositionally biased region" description="Basic and acidic residues" evidence="1">
    <location>
        <begin position="125"/>
        <end position="179"/>
    </location>
</feature>
<evidence type="ECO:0000313" key="2">
    <source>
        <dbReference type="EMBL" id="MDI1492852.1"/>
    </source>
</evidence>
<protein>
    <submittedName>
        <fullName evidence="2">Uncharacterized protein</fullName>
    </submittedName>
</protein>
<feature type="compositionally biased region" description="Basic and acidic residues" evidence="1">
    <location>
        <begin position="12"/>
        <end position="31"/>
    </location>
</feature>
<feature type="compositionally biased region" description="Polar residues" evidence="1">
    <location>
        <begin position="228"/>
        <end position="237"/>
    </location>
</feature>
<feature type="region of interest" description="Disordered" evidence="1">
    <location>
        <begin position="536"/>
        <end position="902"/>
    </location>
</feature>
<feature type="compositionally biased region" description="Basic and acidic residues" evidence="1">
    <location>
        <begin position="424"/>
        <end position="435"/>
    </location>
</feature>
<feature type="compositionally biased region" description="Basic and acidic residues" evidence="1">
    <location>
        <begin position="1192"/>
        <end position="1202"/>
    </location>
</feature>
<evidence type="ECO:0000313" key="3">
    <source>
        <dbReference type="Proteomes" id="UP001161017"/>
    </source>
</evidence>
<feature type="compositionally biased region" description="Basic and acidic residues" evidence="1">
    <location>
        <begin position="333"/>
        <end position="347"/>
    </location>
</feature>
<feature type="compositionally biased region" description="Polar residues" evidence="1">
    <location>
        <begin position="577"/>
        <end position="591"/>
    </location>
</feature>
<feature type="region of interest" description="Disordered" evidence="1">
    <location>
        <begin position="935"/>
        <end position="1022"/>
    </location>
</feature>
<feature type="compositionally biased region" description="Basic and acidic residues" evidence="1">
    <location>
        <begin position="810"/>
        <end position="829"/>
    </location>
</feature>
<evidence type="ECO:0000256" key="1">
    <source>
        <dbReference type="SAM" id="MobiDB-lite"/>
    </source>
</evidence>
<feature type="compositionally biased region" description="Basic and acidic residues" evidence="1">
    <location>
        <begin position="470"/>
        <end position="507"/>
    </location>
</feature>
<feature type="compositionally biased region" description="Basic and acidic residues" evidence="1">
    <location>
        <begin position="679"/>
        <end position="690"/>
    </location>
</feature>
<reference evidence="2" key="1">
    <citation type="journal article" date="2023" name="Genome Biol. Evol.">
        <title>First Whole Genome Sequence and Flow Cytometry Genome Size Data for the Lichen-Forming Fungus Ramalina farinacea (Ascomycota).</title>
        <authorList>
            <person name="Llewellyn T."/>
            <person name="Mian S."/>
            <person name="Hill R."/>
            <person name="Leitch I.J."/>
            <person name="Gaya E."/>
        </authorList>
    </citation>
    <scope>NUCLEOTIDE SEQUENCE</scope>
    <source>
        <strain evidence="2">LIQ254RAFAR</strain>
    </source>
</reference>
<feature type="region of interest" description="Disordered" evidence="1">
    <location>
        <begin position="1092"/>
        <end position="1202"/>
    </location>
</feature>
<feature type="compositionally biased region" description="Basic and acidic residues" evidence="1">
    <location>
        <begin position="595"/>
        <end position="605"/>
    </location>
</feature>
<feature type="compositionally biased region" description="Basic and acidic residues" evidence="1">
    <location>
        <begin position="979"/>
        <end position="998"/>
    </location>
</feature>
<feature type="compositionally biased region" description="Basic and acidic residues" evidence="1">
    <location>
        <begin position="560"/>
        <end position="570"/>
    </location>
</feature>
<feature type="compositionally biased region" description="Basic residues" evidence="1">
    <location>
        <begin position="1128"/>
        <end position="1139"/>
    </location>
</feature>
<comment type="caution">
    <text evidence="2">The sequence shown here is derived from an EMBL/GenBank/DDBJ whole genome shotgun (WGS) entry which is preliminary data.</text>
</comment>
<accession>A0AA43QUT9</accession>
<feature type="region of interest" description="Disordered" evidence="1">
    <location>
        <begin position="1"/>
        <end position="60"/>
    </location>
</feature>
<feature type="compositionally biased region" description="Basic and acidic residues" evidence="1">
    <location>
        <begin position="651"/>
        <end position="665"/>
    </location>
</feature>
<organism evidence="2 3">
    <name type="scientific">Ramalina farinacea</name>
    <dbReference type="NCBI Taxonomy" id="258253"/>
    <lineage>
        <taxon>Eukaryota</taxon>
        <taxon>Fungi</taxon>
        <taxon>Dikarya</taxon>
        <taxon>Ascomycota</taxon>
        <taxon>Pezizomycotina</taxon>
        <taxon>Lecanoromycetes</taxon>
        <taxon>OSLEUM clade</taxon>
        <taxon>Lecanoromycetidae</taxon>
        <taxon>Lecanorales</taxon>
        <taxon>Lecanorineae</taxon>
        <taxon>Ramalinaceae</taxon>
        <taxon>Ramalina</taxon>
    </lineage>
</organism>
<name>A0AA43QUT9_9LECA</name>
<dbReference type="AlphaFoldDB" id="A0AA43QUT9"/>
<feature type="compositionally biased region" description="Basic and acidic residues" evidence="1">
    <location>
        <begin position="378"/>
        <end position="390"/>
    </location>
</feature>
<feature type="compositionally biased region" description="Basic residues" evidence="1">
    <location>
        <begin position="1179"/>
        <end position="1191"/>
    </location>
</feature>